<dbReference type="PROSITE" id="PS51257">
    <property type="entry name" value="PROKAR_LIPOPROTEIN"/>
    <property type="match status" value="1"/>
</dbReference>
<reference evidence="1" key="1">
    <citation type="submission" date="2021-01" db="EMBL/GenBank/DDBJ databases">
        <title>Modified the classification status of verrucomicrobia.</title>
        <authorList>
            <person name="Feng X."/>
        </authorList>
    </citation>
    <scope>NUCLEOTIDE SEQUENCE</scope>
    <source>
        <strain evidence="1">KCTC 22041</strain>
    </source>
</reference>
<evidence type="ECO:0000313" key="1">
    <source>
        <dbReference type="EMBL" id="MBK1882235.1"/>
    </source>
</evidence>
<gene>
    <name evidence="1" type="ORF">JIN85_07405</name>
</gene>
<keyword evidence="2" id="KW-1185">Reference proteome</keyword>
<proteinExistence type="predicted"/>
<dbReference type="Proteomes" id="UP000603141">
    <property type="component" value="Unassembled WGS sequence"/>
</dbReference>
<protein>
    <submittedName>
        <fullName evidence="1">Uncharacterized protein</fullName>
    </submittedName>
</protein>
<dbReference type="RefSeq" id="WP_200269177.1">
    <property type="nucleotide sequence ID" value="NZ_JAENIJ010000009.1"/>
</dbReference>
<accession>A0A934S312</accession>
<name>A0A934S312_9BACT</name>
<dbReference type="AlphaFoldDB" id="A0A934S312"/>
<evidence type="ECO:0000313" key="2">
    <source>
        <dbReference type="Proteomes" id="UP000603141"/>
    </source>
</evidence>
<comment type="caution">
    <text evidence="1">The sequence shown here is derived from an EMBL/GenBank/DDBJ whole genome shotgun (WGS) entry which is preliminary data.</text>
</comment>
<organism evidence="1 2">
    <name type="scientific">Luteolibacter pohnpeiensis</name>
    <dbReference type="NCBI Taxonomy" id="454153"/>
    <lineage>
        <taxon>Bacteria</taxon>
        <taxon>Pseudomonadati</taxon>
        <taxon>Verrucomicrobiota</taxon>
        <taxon>Verrucomicrobiia</taxon>
        <taxon>Verrucomicrobiales</taxon>
        <taxon>Verrucomicrobiaceae</taxon>
        <taxon>Luteolibacter</taxon>
    </lineage>
</organism>
<dbReference type="EMBL" id="JAENIJ010000009">
    <property type="protein sequence ID" value="MBK1882235.1"/>
    <property type="molecule type" value="Genomic_DNA"/>
</dbReference>
<sequence length="154" mass="18149">MKKILLIITWICFLMGICSCDKSTDARPRRIHEVIDKDSLEDYNPFDDNIEIQDFEESIKRISGDWISEDHALKLYFTNDKMSFKYDYHPNDLEYLSLLDGMSFKVNETLSFEINDIVYDIYWVPEEPDNMRLTAKSSSSNLINGITLRRNESE</sequence>